<keyword evidence="1" id="KW-0732">Signal</keyword>
<protein>
    <submittedName>
        <fullName evidence="2">Sugar-binding protein</fullName>
    </submittedName>
</protein>
<dbReference type="RefSeq" id="WP_286343842.1">
    <property type="nucleotide sequence ID" value="NZ_AP027732.1"/>
</dbReference>
<reference evidence="3" key="1">
    <citation type="journal article" date="2019" name="Int. J. Syst. Evol. Microbiol.">
        <title>The Global Catalogue of Microorganisms (GCM) 10K type strain sequencing project: providing services to taxonomists for standard genome sequencing and annotation.</title>
        <authorList>
            <consortium name="The Broad Institute Genomics Platform"/>
            <consortium name="The Broad Institute Genome Sequencing Center for Infectious Disease"/>
            <person name="Wu L."/>
            <person name="Ma J."/>
        </authorList>
    </citation>
    <scope>NUCLEOTIDE SEQUENCE [LARGE SCALE GENOMIC DNA]</scope>
    <source>
        <strain evidence="3">NBRC 108728</strain>
    </source>
</reference>
<feature type="signal peptide" evidence="1">
    <location>
        <begin position="1"/>
        <end position="30"/>
    </location>
</feature>
<proteinExistence type="predicted"/>
<dbReference type="InterPro" id="IPR006059">
    <property type="entry name" value="SBP"/>
</dbReference>
<accession>A0ABM8GR84</accession>
<dbReference type="InterPro" id="IPR050490">
    <property type="entry name" value="Bact_solute-bd_prot1"/>
</dbReference>
<feature type="chain" id="PRO_5045468748" evidence="1">
    <location>
        <begin position="31"/>
        <end position="439"/>
    </location>
</feature>
<sequence length="439" mass="46255">MNDSSIFRRPVSRRSLIGGGLAAAATLGLAACAPAGSKGATAAGDIKFWDMVWGTGNTYTAKAKSIANGYTPSGKNRGVTYQSVPWANWYQTFTSAAASKTTPAVSTGAAFLPFAFLEQGAVAPADGLVDLLTKNGANDFLPGLLPAMKTSHGYAAVPWSLDLRVLWYRESLLEKAGADVPTDWDGFVAAGTALKKKNIIGLGLAGGSTTTDAQHTVSALMINNGGGLFAEDETPDAVTDRNIETLDFLNELVRKGIIDPGSASYTSTNLATSWTNGTVGMGFNQTGLDKTFPKDQQKDLVVASPLKGPHGDTGTVYYINPLMMFKTTPSQASSEAFAAWYLDQIHGFWTSGVETDLPVKKSITNLPVIQNNPNLVKSIDEWQPIGKTIGAKAPSAFSALNAVDGGSASATFVQQIIQGKQSSKTILETLQSSLEKTIK</sequence>
<dbReference type="Proteomes" id="UP001321486">
    <property type="component" value="Chromosome"/>
</dbReference>
<organism evidence="2 3">
    <name type="scientific">Frondihabitans sucicola</name>
    <dbReference type="NCBI Taxonomy" id="1268041"/>
    <lineage>
        <taxon>Bacteria</taxon>
        <taxon>Bacillati</taxon>
        <taxon>Actinomycetota</taxon>
        <taxon>Actinomycetes</taxon>
        <taxon>Micrococcales</taxon>
        <taxon>Microbacteriaceae</taxon>
        <taxon>Frondihabitans</taxon>
    </lineage>
</organism>
<name>A0ABM8GR84_9MICO</name>
<dbReference type="Gene3D" id="3.40.190.10">
    <property type="entry name" value="Periplasmic binding protein-like II"/>
    <property type="match status" value="2"/>
</dbReference>
<dbReference type="PROSITE" id="PS51318">
    <property type="entry name" value="TAT"/>
    <property type="match status" value="1"/>
</dbReference>
<dbReference type="PANTHER" id="PTHR43649">
    <property type="entry name" value="ARABINOSE-BINDING PROTEIN-RELATED"/>
    <property type="match status" value="1"/>
</dbReference>
<dbReference type="PANTHER" id="PTHR43649:SF30">
    <property type="entry name" value="ABC TRANSPORTER SUBSTRATE-BINDING PROTEIN"/>
    <property type="match status" value="1"/>
</dbReference>
<dbReference type="InterPro" id="IPR006311">
    <property type="entry name" value="TAT_signal"/>
</dbReference>
<dbReference type="Pfam" id="PF01547">
    <property type="entry name" value="SBP_bac_1"/>
    <property type="match status" value="1"/>
</dbReference>
<dbReference type="EMBL" id="AP027732">
    <property type="protein sequence ID" value="BDZ50968.1"/>
    <property type="molecule type" value="Genomic_DNA"/>
</dbReference>
<dbReference type="SUPFAM" id="SSF53850">
    <property type="entry name" value="Periplasmic binding protein-like II"/>
    <property type="match status" value="1"/>
</dbReference>
<evidence type="ECO:0000313" key="2">
    <source>
        <dbReference type="EMBL" id="BDZ50968.1"/>
    </source>
</evidence>
<evidence type="ECO:0000313" key="3">
    <source>
        <dbReference type="Proteomes" id="UP001321486"/>
    </source>
</evidence>
<gene>
    <name evidence="2" type="ORF">GCM10025867_32090</name>
</gene>
<keyword evidence="3" id="KW-1185">Reference proteome</keyword>
<evidence type="ECO:0000256" key="1">
    <source>
        <dbReference type="SAM" id="SignalP"/>
    </source>
</evidence>